<gene>
    <name evidence="4" type="ORF">ACD591_08630</name>
    <name evidence="3" type="ORF">FOE74_15475</name>
</gene>
<accession>A0A5M8Q950</accession>
<dbReference type="OrthoDB" id="9781189at2"/>
<dbReference type="RefSeq" id="WP_149099527.1">
    <property type="nucleotide sequence ID" value="NZ_BMMG01000005.1"/>
</dbReference>
<feature type="compositionally biased region" description="Polar residues" evidence="1">
    <location>
        <begin position="286"/>
        <end position="295"/>
    </location>
</feature>
<dbReference type="InterPro" id="IPR001279">
    <property type="entry name" value="Metallo-B-lactamas"/>
</dbReference>
<comment type="caution">
    <text evidence="3">The sequence shown here is derived from an EMBL/GenBank/DDBJ whole genome shotgun (WGS) entry which is preliminary data.</text>
</comment>
<evidence type="ECO:0000313" key="5">
    <source>
        <dbReference type="Proteomes" id="UP000323866"/>
    </source>
</evidence>
<dbReference type="Gene3D" id="3.60.15.10">
    <property type="entry name" value="Ribonuclease Z/Hydroxyacylglutathione hydrolase-like"/>
    <property type="match status" value="1"/>
</dbReference>
<evidence type="ECO:0000256" key="1">
    <source>
        <dbReference type="SAM" id="MobiDB-lite"/>
    </source>
</evidence>
<evidence type="ECO:0000313" key="4">
    <source>
        <dbReference type="EMBL" id="MFA1771353.1"/>
    </source>
</evidence>
<proteinExistence type="predicted"/>
<dbReference type="GO" id="GO:0016787">
    <property type="term" value="F:hydrolase activity"/>
    <property type="evidence" value="ECO:0007669"/>
    <property type="project" value="UniProtKB-KW"/>
</dbReference>
<dbReference type="InterPro" id="IPR052533">
    <property type="entry name" value="WalJ/YycJ-like"/>
</dbReference>
<evidence type="ECO:0000259" key="2">
    <source>
        <dbReference type="SMART" id="SM00849"/>
    </source>
</evidence>
<dbReference type="PANTHER" id="PTHR47619:SF1">
    <property type="entry name" value="EXODEOXYRIBONUCLEASE WALJ"/>
    <property type="match status" value="1"/>
</dbReference>
<feature type="region of interest" description="Disordered" evidence="1">
    <location>
        <begin position="276"/>
        <end position="295"/>
    </location>
</feature>
<dbReference type="EMBL" id="JBGOGF010000004">
    <property type="protein sequence ID" value="MFA1771353.1"/>
    <property type="molecule type" value="Genomic_DNA"/>
</dbReference>
<evidence type="ECO:0000313" key="3">
    <source>
        <dbReference type="EMBL" id="KAA6432495.1"/>
    </source>
</evidence>
<dbReference type="AlphaFoldDB" id="A0A5M8Q950"/>
<dbReference type="SMART" id="SM00849">
    <property type="entry name" value="Lactamase_B"/>
    <property type="match status" value="1"/>
</dbReference>
<dbReference type="Pfam" id="PF12706">
    <property type="entry name" value="Lactamase_B_2"/>
    <property type="match status" value="1"/>
</dbReference>
<evidence type="ECO:0000313" key="6">
    <source>
        <dbReference type="Proteomes" id="UP001570846"/>
    </source>
</evidence>
<keyword evidence="6" id="KW-1185">Reference proteome</keyword>
<reference evidence="3 5" key="2">
    <citation type="submission" date="2019-09" db="EMBL/GenBank/DDBJ databases">
        <title>A bacterium isolated from glacier soil.</title>
        <authorList>
            <person name="Liu Q."/>
        </authorList>
    </citation>
    <scope>NUCLEOTIDE SEQUENCE [LARGE SCALE GENOMIC DNA]</scope>
    <source>
        <strain evidence="3 5">MDT1-10-3</strain>
    </source>
</reference>
<reference evidence="4 6" key="3">
    <citation type="submission" date="2024-08" db="EMBL/GenBank/DDBJ databases">
        <authorList>
            <person name="Wei W."/>
        </authorList>
    </citation>
    <scope>NUCLEOTIDE SEQUENCE [LARGE SCALE GENOMIC DNA]</scope>
    <source>
        <strain evidence="4 6">XU2</strain>
    </source>
</reference>
<protein>
    <submittedName>
        <fullName evidence="3">MBL fold metallo-hydrolase</fullName>
    </submittedName>
</protein>
<dbReference type="EMBL" id="VKKZ01000022">
    <property type="protein sequence ID" value="KAA6432495.1"/>
    <property type="molecule type" value="Genomic_DNA"/>
</dbReference>
<dbReference type="SUPFAM" id="SSF56281">
    <property type="entry name" value="Metallo-hydrolase/oxidoreductase"/>
    <property type="match status" value="1"/>
</dbReference>
<reference evidence="3 5" key="1">
    <citation type="submission" date="2019-07" db="EMBL/GenBank/DDBJ databases">
        <authorList>
            <person name="Qu J.-H."/>
        </authorList>
    </citation>
    <scope>NUCLEOTIDE SEQUENCE [LARGE SCALE GENOMIC DNA]</scope>
    <source>
        <strain evidence="3 5">MDT1-10-3</strain>
    </source>
</reference>
<dbReference type="PANTHER" id="PTHR47619">
    <property type="entry name" value="METALLO-HYDROLASE YYCJ-RELATED"/>
    <property type="match status" value="1"/>
</dbReference>
<dbReference type="Proteomes" id="UP000323866">
    <property type="component" value="Unassembled WGS sequence"/>
</dbReference>
<organism evidence="3 5">
    <name type="scientific">Rufibacter glacialis</name>
    <dbReference type="NCBI Taxonomy" id="1259555"/>
    <lineage>
        <taxon>Bacteria</taxon>
        <taxon>Pseudomonadati</taxon>
        <taxon>Bacteroidota</taxon>
        <taxon>Cytophagia</taxon>
        <taxon>Cytophagales</taxon>
        <taxon>Hymenobacteraceae</taxon>
        <taxon>Rufibacter</taxon>
    </lineage>
</organism>
<dbReference type="Proteomes" id="UP001570846">
    <property type="component" value="Unassembled WGS sequence"/>
</dbReference>
<feature type="domain" description="Metallo-beta-lactamase" evidence="2">
    <location>
        <begin position="13"/>
        <end position="188"/>
    </location>
</feature>
<dbReference type="InterPro" id="IPR036866">
    <property type="entry name" value="RibonucZ/Hydroxyglut_hydro"/>
</dbReference>
<sequence length="295" mass="32827">MGLKITSLASGSNGNCYYIGNEEEAVLIDAGISCRETEGRMRRLGLSMTQVKAIFVSHEHSDHIKGLPVLAKKYQLPVYITPGTYNRLRFGLDTQLLRSFSAYEPAQVGNLSITGFPKRHDAADPHSFLISANGINVGVFTDIGSPCDHVIRQFQLCHAAFLETNYDEEMLENGRYPYHLKARIRGNHGHLSNRQALNLFTGYKPSFMSHVLLGHLSKDNNCPKLVQNLFSTHADGTQVVVASRYEETPVFTIEGPPVLLQVPPLQEVQKESVPALKVSRRKPKQAPSQLTLDLF</sequence>
<name>A0A5M8Q950_9BACT</name>
<keyword evidence="3" id="KW-0378">Hydrolase</keyword>